<evidence type="ECO:0000256" key="1">
    <source>
        <dbReference type="ARBA" id="ARBA00004123"/>
    </source>
</evidence>
<organism evidence="5 6">
    <name type="scientific">Nadsonia fulvescens var. elongata DSM 6958</name>
    <dbReference type="NCBI Taxonomy" id="857566"/>
    <lineage>
        <taxon>Eukaryota</taxon>
        <taxon>Fungi</taxon>
        <taxon>Dikarya</taxon>
        <taxon>Ascomycota</taxon>
        <taxon>Saccharomycotina</taxon>
        <taxon>Dipodascomycetes</taxon>
        <taxon>Dipodascales</taxon>
        <taxon>Dipodascales incertae sedis</taxon>
        <taxon>Nadsonia</taxon>
    </lineage>
</organism>
<evidence type="ECO:0000313" key="5">
    <source>
        <dbReference type="EMBL" id="ODQ66978.1"/>
    </source>
</evidence>
<dbReference type="SMART" id="SM00066">
    <property type="entry name" value="GAL4"/>
    <property type="match status" value="1"/>
</dbReference>
<dbReference type="GO" id="GO:0000976">
    <property type="term" value="F:transcription cis-regulatory region binding"/>
    <property type="evidence" value="ECO:0007669"/>
    <property type="project" value="TreeGrafter"/>
</dbReference>
<dbReference type="GO" id="GO:0000981">
    <property type="term" value="F:DNA-binding transcription factor activity, RNA polymerase II-specific"/>
    <property type="evidence" value="ECO:0007669"/>
    <property type="project" value="InterPro"/>
</dbReference>
<dbReference type="InterPro" id="IPR036864">
    <property type="entry name" value="Zn2-C6_fun-type_DNA-bd_sf"/>
</dbReference>
<evidence type="ECO:0000256" key="2">
    <source>
        <dbReference type="ARBA" id="ARBA00023242"/>
    </source>
</evidence>
<dbReference type="PANTHER" id="PTHR37534">
    <property type="entry name" value="TRANSCRIPTIONAL ACTIVATOR PROTEIN UGA3"/>
    <property type="match status" value="1"/>
</dbReference>
<dbReference type="STRING" id="857566.A0A1E3PNU7"/>
<name>A0A1E3PNU7_9ASCO</name>
<protein>
    <recommendedName>
        <fullName evidence="4">Zn(2)-C6 fungal-type domain-containing protein</fullName>
    </recommendedName>
</protein>
<comment type="subcellular location">
    <subcellularLocation>
        <location evidence="1">Nucleus</location>
    </subcellularLocation>
</comment>
<dbReference type="Pfam" id="PF11951">
    <property type="entry name" value="Fungal_trans_2"/>
    <property type="match status" value="1"/>
</dbReference>
<dbReference type="InterPro" id="IPR001138">
    <property type="entry name" value="Zn2Cys6_DnaBD"/>
</dbReference>
<feature type="region of interest" description="Disordered" evidence="3">
    <location>
        <begin position="1"/>
        <end position="26"/>
    </location>
</feature>
<dbReference type="Gene3D" id="4.10.240.10">
    <property type="entry name" value="Zn(2)-C6 fungal-type DNA-binding domain"/>
    <property type="match status" value="1"/>
</dbReference>
<dbReference type="GO" id="GO:0008270">
    <property type="term" value="F:zinc ion binding"/>
    <property type="evidence" value="ECO:0007669"/>
    <property type="project" value="InterPro"/>
</dbReference>
<feature type="non-terminal residue" evidence="5">
    <location>
        <position position="653"/>
    </location>
</feature>
<feature type="compositionally biased region" description="Basic and acidic residues" evidence="3">
    <location>
        <begin position="1"/>
        <end position="12"/>
    </location>
</feature>
<dbReference type="Proteomes" id="UP000095009">
    <property type="component" value="Unassembled WGS sequence"/>
</dbReference>
<feature type="domain" description="Zn(2)-C6 fungal-type" evidence="4">
    <location>
        <begin position="34"/>
        <end position="64"/>
    </location>
</feature>
<keyword evidence="6" id="KW-1185">Reference proteome</keyword>
<dbReference type="CDD" id="cd00067">
    <property type="entry name" value="GAL4"/>
    <property type="match status" value="1"/>
</dbReference>
<dbReference type="InterPro" id="IPR021858">
    <property type="entry name" value="Fun_TF"/>
</dbReference>
<feature type="compositionally biased region" description="Polar residues" evidence="3">
    <location>
        <begin position="13"/>
        <end position="24"/>
    </location>
</feature>
<keyword evidence="2" id="KW-0539">Nucleus</keyword>
<dbReference type="AlphaFoldDB" id="A0A1E3PNU7"/>
<dbReference type="GO" id="GO:0005634">
    <property type="term" value="C:nucleus"/>
    <property type="evidence" value="ECO:0007669"/>
    <property type="project" value="UniProtKB-SubCell"/>
</dbReference>
<evidence type="ECO:0000313" key="6">
    <source>
        <dbReference type="Proteomes" id="UP000095009"/>
    </source>
</evidence>
<dbReference type="PROSITE" id="PS00463">
    <property type="entry name" value="ZN2_CY6_FUNGAL_1"/>
    <property type="match status" value="1"/>
</dbReference>
<evidence type="ECO:0000259" key="4">
    <source>
        <dbReference type="PROSITE" id="PS50048"/>
    </source>
</evidence>
<accession>A0A1E3PNU7</accession>
<gene>
    <name evidence="5" type="ORF">NADFUDRAFT_81613</name>
</gene>
<dbReference type="PANTHER" id="PTHR37534:SF7">
    <property type="entry name" value="TRANSCRIPTIONAL ACTIVATOR PROTEIN UGA3"/>
    <property type="match status" value="1"/>
</dbReference>
<sequence>MMLTVREDRSCGDSDSNASGSSTKMKSRVRSRMGCLICRRRKKRCDERRPTCEACKRLNLVCEYPKQGQERINRKPRLKRVFNSENHLVEYHSASFNTTDLNEFKGTMPYISPEVGSMSTRFGEYSDTTFQSPMLSSEMSHFENFSPVEHNIPLAVSDIGSMLPKPITHEEAILSNGTKEFPRDNFGMLSPLDIKSSLTSLYETTAEDDELLVQGNYSDELKYIYQQQERQHQIIQNIQPSILQDLALSRIPNAHFSQFHMNLASFPLIAASDTVSAQLLEYYQTHLAPLVCVSTEQSNFFLSVFIPMAQYSKPVLYGLLAWAAVHRGLSDDIGASYLRLTLHSIQQQQEQQKDSDQSILPLANETLAAILLIGSAEICRGDMVKWAKRYRVAADIITARGGLKAFLGSNKEERWLVSNFAYHDLLSASANARGSYFDYDDLLMTSRFGLDPLLGCCQPLFGQLAKISKLGIRSKQLFLKLQQQQAFKSVTIDNCDEFDFRSELKSIMKAAGQLDTDIEHCQPNSHDLQYLTSLEIEQQLTLFETFQIAAQLHLKQLVVRLNPTSLEMQILAANLIGSLDIILKTPVEGMLCFPLFIAGINTTSSEKRAQVIRRFDGLHKRNFARNILRVKQLLEEVWTLDAYGAGYVDWYEV</sequence>
<dbReference type="OrthoDB" id="5419315at2759"/>
<dbReference type="GO" id="GO:0045944">
    <property type="term" value="P:positive regulation of transcription by RNA polymerase II"/>
    <property type="evidence" value="ECO:0007669"/>
    <property type="project" value="TreeGrafter"/>
</dbReference>
<dbReference type="SUPFAM" id="SSF57701">
    <property type="entry name" value="Zn2/Cys6 DNA-binding domain"/>
    <property type="match status" value="1"/>
</dbReference>
<dbReference type="Pfam" id="PF00172">
    <property type="entry name" value="Zn_clus"/>
    <property type="match status" value="1"/>
</dbReference>
<proteinExistence type="predicted"/>
<dbReference type="EMBL" id="KV454407">
    <property type="protein sequence ID" value="ODQ66978.1"/>
    <property type="molecule type" value="Genomic_DNA"/>
</dbReference>
<evidence type="ECO:0000256" key="3">
    <source>
        <dbReference type="SAM" id="MobiDB-lite"/>
    </source>
</evidence>
<dbReference type="PROSITE" id="PS50048">
    <property type="entry name" value="ZN2_CY6_FUNGAL_2"/>
    <property type="match status" value="1"/>
</dbReference>
<reference evidence="5 6" key="1">
    <citation type="journal article" date="2016" name="Proc. Natl. Acad. Sci. U.S.A.">
        <title>Comparative genomics of biotechnologically important yeasts.</title>
        <authorList>
            <person name="Riley R."/>
            <person name="Haridas S."/>
            <person name="Wolfe K.H."/>
            <person name="Lopes M.R."/>
            <person name="Hittinger C.T."/>
            <person name="Goeker M."/>
            <person name="Salamov A.A."/>
            <person name="Wisecaver J.H."/>
            <person name="Long T.M."/>
            <person name="Calvey C.H."/>
            <person name="Aerts A.L."/>
            <person name="Barry K.W."/>
            <person name="Choi C."/>
            <person name="Clum A."/>
            <person name="Coughlan A.Y."/>
            <person name="Deshpande S."/>
            <person name="Douglass A.P."/>
            <person name="Hanson S.J."/>
            <person name="Klenk H.-P."/>
            <person name="LaButti K.M."/>
            <person name="Lapidus A."/>
            <person name="Lindquist E.A."/>
            <person name="Lipzen A.M."/>
            <person name="Meier-Kolthoff J.P."/>
            <person name="Ohm R.A."/>
            <person name="Otillar R.P."/>
            <person name="Pangilinan J.L."/>
            <person name="Peng Y."/>
            <person name="Rokas A."/>
            <person name="Rosa C.A."/>
            <person name="Scheuner C."/>
            <person name="Sibirny A.A."/>
            <person name="Slot J.C."/>
            <person name="Stielow J.B."/>
            <person name="Sun H."/>
            <person name="Kurtzman C.P."/>
            <person name="Blackwell M."/>
            <person name="Grigoriev I.V."/>
            <person name="Jeffries T.W."/>
        </authorList>
    </citation>
    <scope>NUCLEOTIDE SEQUENCE [LARGE SCALE GENOMIC DNA]</scope>
    <source>
        <strain evidence="5 6">DSM 6958</strain>
    </source>
</reference>